<accession>A0ACB8RG29</accession>
<evidence type="ECO:0000313" key="1">
    <source>
        <dbReference type="EMBL" id="KAI0042967.1"/>
    </source>
</evidence>
<proteinExistence type="predicted"/>
<dbReference type="Proteomes" id="UP000814033">
    <property type="component" value="Unassembled WGS sequence"/>
</dbReference>
<gene>
    <name evidence="1" type="ORF">FA95DRAFT_507255</name>
</gene>
<reference evidence="1" key="1">
    <citation type="submission" date="2021-02" db="EMBL/GenBank/DDBJ databases">
        <authorList>
            <consortium name="DOE Joint Genome Institute"/>
            <person name="Ahrendt S."/>
            <person name="Looney B.P."/>
            <person name="Miyauchi S."/>
            <person name="Morin E."/>
            <person name="Drula E."/>
            <person name="Courty P.E."/>
            <person name="Chicoki N."/>
            <person name="Fauchery L."/>
            <person name="Kohler A."/>
            <person name="Kuo A."/>
            <person name="Labutti K."/>
            <person name="Pangilinan J."/>
            <person name="Lipzen A."/>
            <person name="Riley R."/>
            <person name="Andreopoulos W."/>
            <person name="He G."/>
            <person name="Johnson J."/>
            <person name="Barry K.W."/>
            <person name="Grigoriev I.V."/>
            <person name="Nagy L."/>
            <person name="Hibbett D."/>
            <person name="Henrissat B."/>
            <person name="Matheny P.B."/>
            <person name="Labbe J."/>
            <person name="Martin F."/>
        </authorList>
    </citation>
    <scope>NUCLEOTIDE SEQUENCE</scope>
    <source>
        <strain evidence="1">FP105234-sp</strain>
    </source>
</reference>
<keyword evidence="2" id="KW-1185">Reference proteome</keyword>
<sequence length="98" mass="11270">MYYLLPRQGLKFSQAHMPPYRRSPTCARLSTLTFTMLCSYCTAPCSRSHQSLVSLLSRDSLSPSKVKFWSCGLKTSCSLKSRARNSRIVSRPEFRRRC</sequence>
<reference evidence="1" key="2">
    <citation type="journal article" date="2022" name="New Phytol.">
        <title>Evolutionary transition to the ectomycorrhizal habit in the genomes of a hyperdiverse lineage of mushroom-forming fungi.</title>
        <authorList>
            <person name="Looney B."/>
            <person name="Miyauchi S."/>
            <person name="Morin E."/>
            <person name="Drula E."/>
            <person name="Courty P.E."/>
            <person name="Kohler A."/>
            <person name="Kuo A."/>
            <person name="LaButti K."/>
            <person name="Pangilinan J."/>
            <person name="Lipzen A."/>
            <person name="Riley R."/>
            <person name="Andreopoulos W."/>
            <person name="He G."/>
            <person name="Johnson J."/>
            <person name="Nolan M."/>
            <person name="Tritt A."/>
            <person name="Barry K.W."/>
            <person name="Grigoriev I.V."/>
            <person name="Nagy L.G."/>
            <person name="Hibbett D."/>
            <person name="Henrissat B."/>
            <person name="Matheny P.B."/>
            <person name="Labbe J."/>
            <person name="Martin F.M."/>
        </authorList>
    </citation>
    <scope>NUCLEOTIDE SEQUENCE</scope>
    <source>
        <strain evidence="1">FP105234-sp</strain>
    </source>
</reference>
<evidence type="ECO:0000313" key="2">
    <source>
        <dbReference type="Proteomes" id="UP000814033"/>
    </source>
</evidence>
<protein>
    <submittedName>
        <fullName evidence="1">Uncharacterized protein</fullName>
    </submittedName>
</protein>
<comment type="caution">
    <text evidence="1">The sequence shown here is derived from an EMBL/GenBank/DDBJ whole genome shotgun (WGS) entry which is preliminary data.</text>
</comment>
<name>A0ACB8RG29_9AGAM</name>
<dbReference type="EMBL" id="MU276039">
    <property type="protein sequence ID" value="KAI0042967.1"/>
    <property type="molecule type" value="Genomic_DNA"/>
</dbReference>
<organism evidence="1 2">
    <name type="scientific">Auriscalpium vulgare</name>
    <dbReference type="NCBI Taxonomy" id="40419"/>
    <lineage>
        <taxon>Eukaryota</taxon>
        <taxon>Fungi</taxon>
        <taxon>Dikarya</taxon>
        <taxon>Basidiomycota</taxon>
        <taxon>Agaricomycotina</taxon>
        <taxon>Agaricomycetes</taxon>
        <taxon>Russulales</taxon>
        <taxon>Auriscalpiaceae</taxon>
        <taxon>Auriscalpium</taxon>
    </lineage>
</organism>